<dbReference type="RefSeq" id="WP_238589513.1">
    <property type="nucleotide sequence ID" value="NZ_CAAAHQ010000005.1"/>
</dbReference>
<keyword evidence="1" id="KW-0812">Transmembrane</keyword>
<gene>
    <name evidence="2" type="ORF">Lcin_2153</name>
    <name evidence="3" type="ORF">NCTC12438_02170</name>
</gene>
<reference evidence="3 5" key="2">
    <citation type="submission" date="2018-06" db="EMBL/GenBank/DDBJ databases">
        <authorList>
            <consortium name="Pathogen Informatics"/>
            <person name="Doyle S."/>
        </authorList>
    </citation>
    <scope>NUCLEOTIDE SEQUENCE [LARGE SCALE GENOMIC DNA]</scope>
    <source>
        <strain evidence="3 5">NCTC12438</strain>
    </source>
</reference>
<evidence type="ECO:0000256" key="1">
    <source>
        <dbReference type="SAM" id="Phobius"/>
    </source>
</evidence>
<dbReference type="AlphaFoldDB" id="A0A378IU64"/>
<name>A0A378IU64_9GAMM</name>
<keyword evidence="1" id="KW-1133">Transmembrane helix</keyword>
<dbReference type="STRING" id="28085.Lcin_2153"/>
<sequence>MAISLNYIDINSINQTIQTEHETWVKKNAPSFLDFIKIVNQQYSILNFPELWSGARLFETKIEKKGKDSPASVEITEVIKTAQKKYKDDPLKIKEINDFEKKYTKYLALLKERCLLHAIAQTLYEINRSKKQKEAQLLEEIKKDFQKTLNISALLNMQTRQDCLKAHKQITMLAYALRNKADDNEQEKIIQLEVLSKRLLDCHYEGAKKSTLREALANDLSTITSFIGLGVGIPAAILAIAGIFFPPLLPIAGILGTIGFISYTASAISVVKMANEAISYGRGPSPSDVKWMIFDIVLAPFYIVGGQIFSGLSHALKNLKPLRNIVKATGDIWNNIVSNVFPDIFFVKDISSEMISVGSVYTAAGELKNTLSATSWKKMRSAFSAHDHDFLDKINHAKEKIALLNKSKARPIPTPQQKKSQETLKEFVKSDIAAQPQMQEIKAALEKYIKLEESIDYTIKYLLPEQYEREIYKKDLALEVIELACDKCNKSNPSNEQLQWSNQIKQLANQIDLDLMNEYTIYNNLISESSTTALNGRDFAYTKINIDNKPGEEPITVIKSFHAHILLWDSGFIGITTSKEAQKIKDAIEVYKNLPPDTSMAKRLESLCTIQDHCNTYLTIYKNDHSKGRYKFVEHLATNIEKELNNLCVFITANKEDSNDATPVLIGFKASG</sequence>
<dbReference type="Proteomes" id="UP000255316">
    <property type="component" value="Unassembled WGS sequence"/>
</dbReference>
<keyword evidence="4" id="KW-1185">Reference proteome</keyword>
<evidence type="ECO:0000313" key="2">
    <source>
        <dbReference type="EMBL" id="KTC83466.1"/>
    </source>
</evidence>
<dbReference type="EMBL" id="LNXX01000042">
    <property type="protein sequence ID" value="KTC83466.1"/>
    <property type="molecule type" value="Genomic_DNA"/>
</dbReference>
<proteinExistence type="predicted"/>
<protein>
    <submittedName>
        <fullName evidence="3">Uncharacterized protein</fullName>
    </submittedName>
</protein>
<reference evidence="2 4" key="1">
    <citation type="submission" date="2015-11" db="EMBL/GenBank/DDBJ databases">
        <title>Genomic analysis of 38 Legionella species identifies large and diverse effector repertoires.</title>
        <authorList>
            <person name="Burstein D."/>
            <person name="Amaro F."/>
            <person name="Zusman T."/>
            <person name="Lifshitz Z."/>
            <person name="Cohen O."/>
            <person name="Gilbert J.A."/>
            <person name="Pupko T."/>
            <person name="Shuman H.A."/>
            <person name="Segal G."/>
        </authorList>
    </citation>
    <scope>NUCLEOTIDE SEQUENCE [LARGE SCALE GENOMIC DNA]</scope>
    <source>
        <strain evidence="2 4">CDC#72-OH-14</strain>
    </source>
</reference>
<evidence type="ECO:0000313" key="4">
    <source>
        <dbReference type="Proteomes" id="UP000054854"/>
    </source>
</evidence>
<dbReference type="EMBL" id="UGNX01000001">
    <property type="protein sequence ID" value="STX35554.1"/>
    <property type="molecule type" value="Genomic_DNA"/>
</dbReference>
<organism evidence="3 5">
    <name type="scientific">Legionella cincinnatiensis</name>
    <dbReference type="NCBI Taxonomy" id="28085"/>
    <lineage>
        <taxon>Bacteria</taxon>
        <taxon>Pseudomonadati</taxon>
        <taxon>Pseudomonadota</taxon>
        <taxon>Gammaproteobacteria</taxon>
        <taxon>Legionellales</taxon>
        <taxon>Legionellaceae</taxon>
        <taxon>Legionella</taxon>
    </lineage>
</organism>
<feature type="transmembrane region" description="Helical" evidence="1">
    <location>
        <begin position="292"/>
        <end position="312"/>
    </location>
</feature>
<keyword evidence="1" id="KW-0472">Membrane</keyword>
<evidence type="ECO:0000313" key="5">
    <source>
        <dbReference type="Proteomes" id="UP000255316"/>
    </source>
</evidence>
<dbReference type="Proteomes" id="UP000054854">
    <property type="component" value="Unassembled WGS sequence"/>
</dbReference>
<feature type="transmembrane region" description="Helical" evidence="1">
    <location>
        <begin position="223"/>
        <end position="245"/>
    </location>
</feature>
<evidence type="ECO:0000313" key="3">
    <source>
        <dbReference type="EMBL" id="STX35554.1"/>
    </source>
</evidence>
<feature type="transmembrane region" description="Helical" evidence="1">
    <location>
        <begin position="251"/>
        <end position="271"/>
    </location>
</feature>
<accession>A0A378IU64</accession>